<comment type="caution">
    <text evidence="15">The sequence shown here is derived from an EMBL/GenBank/DDBJ whole genome shotgun (WGS) entry which is preliminary data.</text>
</comment>
<keyword evidence="4" id="KW-0678">Repressor</keyword>
<dbReference type="PANTHER" id="PTHR10625">
    <property type="entry name" value="HISTONE DEACETYLASE HDAC1-RELATED"/>
    <property type="match status" value="1"/>
</dbReference>
<comment type="catalytic activity">
    <reaction evidence="11">
        <text>N(6)-acetyl-L-lysyl-[histone] + H2O = L-lysyl-[histone] + acetate</text>
        <dbReference type="Rhea" id="RHEA:58196"/>
        <dbReference type="Rhea" id="RHEA-COMP:9845"/>
        <dbReference type="Rhea" id="RHEA-COMP:11338"/>
        <dbReference type="ChEBI" id="CHEBI:15377"/>
        <dbReference type="ChEBI" id="CHEBI:29969"/>
        <dbReference type="ChEBI" id="CHEBI:30089"/>
        <dbReference type="ChEBI" id="CHEBI:61930"/>
        <dbReference type="EC" id="3.5.1.98"/>
    </reaction>
</comment>
<feature type="domain" description="Histone deacetylase" evidence="13">
    <location>
        <begin position="98"/>
        <end position="397"/>
    </location>
</feature>
<comment type="subcellular location">
    <subcellularLocation>
        <location evidence="1">Nucleus</location>
    </subcellularLocation>
</comment>
<keyword evidence="10" id="KW-0539">Nucleus</keyword>
<dbReference type="CDD" id="cd11600">
    <property type="entry name" value="HDAC_Clr3"/>
    <property type="match status" value="1"/>
</dbReference>
<evidence type="ECO:0000256" key="6">
    <source>
        <dbReference type="ARBA" id="ARBA00022801"/>
    </source>
</evidence>
<dbReference type="SUPFAM" id="SSF53756">
    <property type="entry name" value="UDP-Glycosyltransferase/glycogen phosphorylase"/>
    <property type="match status" value="1"/>
</dbReference>
<dbReference type="EC" id="3.5.1.98" evidence="3"/>
<organism evidence="15 16">
    <name type="scientific">Cryptococcus floricola</name>
    <dbReference type="NCBI Taxonomy" id="2591691"/>
    <lineage>
        <taxon>Eukaryota</taxon>
        <taxon>Fungi</taxon>
        <taxon>Dikarya</taxon>
        <taxon>Basidiomycota</taxon>
        <taxon>Agaricomycotina</taxon>
        <taxon>Tremellomycetes</taxon>
        <taxon>Tremellales</taxon>
        <taxon>Cryptococcaceae</taxon>
        <taxon>Cryptococcus</taxon>
    </lineage>
</organism>
<dbReference type="PANTHER" id="PTHR10625:SF5">
    <property type="entry name" value="HISTONE DEACETYLASE"/>
    <property type="match status" value="1"/>
</dbReference>
<dbReference type="GO" id="GO:0141221">
    <property type="term" value="F:histone deacetylase activity, hydrolytic mechanism"/>
    <property type="evidence" value="ECO:0007669"/>
    <property type="project" value="UniProtKB-EC"/>
</dbReference>
<dbReference type="GO" id="GO:0008194">
    <property type="term" value="F:UDP-glycosyltransferase activity"/>
    <property type="evidence" value="ECO:0007669"/>
    <property type="project" value="InterPro"/>
</dbReference>
<dbReference type="InterPro" id="IPR037138">
    <property type="entry name" value="His_deacetylse_dom_sf"/>
</dbReference>
<dbReference type="Pfam" id="PF09757">
    <property type="entry name" value="Arb2-like"/>
    <property type="match status" value="1"/>
</dbReference>
<feature type="domain" description="Arb2-like" evidence="14">
    <location>
        <begin position="457"/>
        <end position="711"/>
    </location>
</feature>
<dbReference type="InterPro" id="IPR019154">
    <property type="entry name" value="Arb2-like_domain"/>
</dbReference>
<evidence type="ECO:0000313" key="15">
    <source>
        <dbReference type="EMBL" id="TYJ51790.1"/>
    </source>
</evidence>
<dbReference type="Pfam" id="PF00201">
    <property type="entry name" value="UDPGT"/>
    <property type="match status" value="1"/>
</dbReference>
<keyword evidence="16" id="KW-1185">Reference proteome</keyword>
<evidence type="ECO:0000256" key="8">
    <source>
        <dbReference type="ARBA" id="ARBA00023015"/>
    </source>
</evidence>
<reference evidence="15 16" key="1">
    <citation type="submission" date="2017-05" db="EMBL/GenBank/DDBJ databases">
        <title>The Genome Sequence of Tsuchiyaea wingfieldii DSM 27421.</title>
        <authorList>
            <person name="Cuomo C."/>
            <person name="Passer A."/>
            <person name="Billmyre B."/>
            <person name="Heitman J."/>
        </authorList>
    </citation>
    <scope>NUCLEOTIDE SEQUENCE [LARGE SCALE GENOMIC DNA]</scope>
    <source>
        <strain evidence="15 16">DSM 27421</strain>
    </source>
</reference>
<keyword evidence="9" id="KW-0804">Transcription</keyword>
<accession>A0A5D3AP38</accession>
<dbReference type="GO" id="GO:0040029">
    <property type="term" value="P:epigenetic regulation of gene expression"/>
    <property type="evidence" value="ECO:0007669"/>
    <property type="project" value="TreeGrafter"/>
</dbReference>
<gene>
    <name evidence="15" type="ORF">B9479_007622</name>
</gene>
<dbReference type="FunFam" id="3.40.800.20:FF:000005">
    <property type="entry name" value="histone deacetylase 6"/>
    <property type="match status" value="1"/>
</dbReference>
<evidence type="ECO:0000256" key="5">
    <source>
        <dbReference type="ARBA" id="ARBA00022679"/>
    </source>
</evidence>
<dbReference type="Gene3D" id="3.40.800.20">
    <property type="entry name" value="Histone deacetylase domain"/>
    <property type="match status" value="1"/>
</dbReference>
<dbReference type="GO" id="GO:0000118">
    <property type="term" value="C:histone deacetylase complex"/>
    <property type="evidence" value="ECO:0007669"/>
    <property type="project" value="TreeGrafter"/>
</dbReference>
<evidence type="ECO:0000259" key="13">
    <source>
        <dbReference type="Pfam" id="PF00850"/>
    </source>
</evidence>
<evidence type="ECO:0000256" key="1">
    <source>
        <dbReference type="ARBA" id="ARBA00004123"/>
    </source>
</evidence>
<dbReference type="Pfam" id="PF00850">
    <property type="entry name" value="Hist_deacetyl"/>
    <property type="match status" value="1"/>
</dbReference>
<name>A0A5D3AP38_9TREE</name>
<evidence type="ECO:0000259" key="14">
    <source>
        <dbReference type="Pfam" id="PF09757"/>
    </source>
</evidence>
<evidence type="ECO:0000256" key="2">
    <source>
        <dbReference type="ARBA" id="ARBA00007738"/>
    </source>
</evidence>
<feature type="compositionally biased region" description="Polar residues" evidence="12">
    <location>
        <begin position="35"/>
        <end position="53"/>
    </location>
</feature>
<protein>
    <recommendedName>
        <fullName evidence="3">histone deacetylase</fullName>
        <ecNumber evidence="3">3.5.1.98</ecNumber>
    </recommendedName>
</protein>
<feature type="compositionally biased region" description="Polar residues" evidence="12">
    <location>
        <begin position="14"/>
        <end position="23"/>
    </location>
</feature>
<dbReference type="EMBL" id="NIDF01000186">
    <property type="protein sequence ID" value="TYJ51790.1"/>
    <property type="molecule type" value="Genomic_DNA"/>
</dbReference>
<comment type="similarity">
    <text evidence="2">Belongs to the histone deacetylase family. HD type 2 subfamily.</text>
</comment>
<keyword evidence="5" id="KW-0808">Transferase</keyword>
<dbReference type="PRINTS" id="PR01270">
    <property type="entry name" value="HDASUPER"/>
</dbReference>
<evidence type="ECO:0000256" key="11">
    <source>
        <dbReference type="ARBA" id="ARBA00048287"/>
    </source>
</evidence>
<evidence type="ECO:0000256" key="9">
    <source>
        <dbReference type="ARBA" id="ARBA00023163"/>
    </source>
</evidence>
<evidence type="ECO:0000256" key="12">
    <source>
        <dbReference type="SAM" id="MobiDB-lite"/>
    </source>
</evidence>
<keyword evidence="6" id="KW-0378">Hydrolase</keyword>
<dbReference type="InterPro" id="IPR023801">
    <property type="entry name" value="His_deacetylse_dom"/>
</dbReference>
<evidence type="ECO:0000256" key="4">
    <source>
        <dbReference type="ARBA" id="ARBA00022491"/>
    </source>
</evidence>
<evidence type="ECO:0000256" key="3">
    <source>
        <dbReference type="ARBA" id="ARBA00012111"/>
    </source>
</evidence>
<feature type="region of interest" description="Disordered" evidence="12">
    <location>
        <begin position="1"/>
        <end position="53"/>
    </location>
</feature>
<dbReference type="Proteomes" id="UP000322245">
    <property type="component" value="Unassembled WGS sequence"/>
</dbReference>
<dbReference type="InterPro" id="IPR023696">
    <property type="entry name" value="Ureohydrolase_dom_sf"/>
</dbReference>
<keyword evidence="7" id="KW-0156">Chromatin regulator</keyword>
<dbReference type="SUPFAM" id="SSF52768">
    <property type="entry name" value="Arginase/deacetylase"/>
    <property type="match status" value="1"/>
</dbReference>
<evidence type="ECO:0000256" key="10">
    <source>
        <dbReference type="ARBA" id="ARBA00023242"/>
    </source>
</evidence>
<evidence type="ECO:0000256" key="7">
    <source>
        <dbReference type="ARBA" id="ARBA00022853"/>
    </source>
</evidence>
<proteinExistence type="inferred from homology"/>
<dbReference type="InterPro" id="IPR002213">
    <property type="entry name" value="UDP_glucos_trans"/>
</dbReference>
<evidence type="ECO:0000313" key="16">
    <source>
        <dbReference type="Proteomes" id="UP000322245"/>
    </source>
</evidence>
<dbReference type="InterPro" id="IPR000286">
    <property type="entry name" value="HDACs"/>
</dbReference>
<dbReference type="Gene3D" id="3.40.50.2000">
    <property type="entry name" value="Glycogen Phosphorylase B"/>
    <property type="match status" value="2"/>
</dbReference>
<sequence length="1313" mass="145913">MAGINDAMDIDSPVASTSNQPAHFSTPVAPFPSHAPSTSLFAPSNAPSPAPRQSMTLVNNAQARIPRTGYIYDPLMMLHCMEGYIPTGEDVKDAGEGHPEDPMRIKRIFTRLAENGLIRRMKRLEFRQVRFDQVMLVHSEEMWDKVQATENLGDEEAIELREYYEQLSLYVCPETAHCARLSAGGVIQACRSVCTGEVKNAFAIVRPPGHHAEPNEHMGFCFFNNVAVATREMQREGLAKKVLILDWDVHHGNGTQRAFYEDGDVLYMSLHRHEGGTFYPNSDFGSLNMVGTGEGLGKSVNVPWPGPGFGDGDYIYAFQRVIMPIAYEFDPDLVIISAGFDAAEGDSLGQCHVTPTAYGHMTHMLSSLAGGKLVVALEGGYNLHAISNSALAVTKVLLGEIPPALSKVPKASEAATEVVWQVAKEQSKYWKTLDLKACEPPEVNTTAEGTPAVYNIADLLKVHRAHWMFERHGLYQIPLASPELEDAFSGQVICNEGVYEAGRKGVLVVFVHDFGNLRVEIEGARSTNVHMTNSYLLDTTDAIVSWVQRQGYNLIDINVLRQLPTAYPEGPKMVSKKGGSKLESTLLKYVWDNYIELSEAEKVVFIGHGSACHALMDLVNERMVESKVKAVVQVAGLHSLVRPTPTDSDKLKWFKSINQIYVPAEHVLLDDDKVMRRVGDAVFTSQKAKVVDVLNESLPRIKQFVHQKLEDVAEIEASSGDEGSGSGLGQANGIYFRHHTRIEAFEGDLDSVPIYAPALKHLPHSHGETFAAMTVAPQENPLPAFHLLVIPATFWGHMRPLFHLILNLLKLHPHIRATILLSPATSDRMMKDLNAFTNSEKKLQSRGGTGSISEHLQVVTCGKDSTVVYDAAAAQKDIEDYSIVLPGFIKGIFSGERDLGYGRNNRFASMIPTKIIMDMCQFTVPDILRKAVSEVDRPMPPVLVFCPISFSAMYSMFVTNGLQGMYGRVLKNIDRDVAAGIPVKDAYAKRSFDFPGEVVQFIDIPYKYDYELEPHWALQEIPVESLMAFFRIYHTMFDPIVSGFIMPFTGEFEAETIKVIEKEMGKPLFSVGPQVPADVWNNTLQREIASDDDRKALTFLDDMRTVHGLKSVCYLSFGSLYFPHRRPDIIRWMLQTLQEAGIPVLFALPSGLKAVPQDFLDEFKDFKDYCHVTFAPQWQVLNHAATGFFITHCGSNSTSETILAEVPIVSMPFFGDQGEIAALLTEVFKIGIDIKQTKTFTNPAHNTLYDGTKIVGTEDAIKEEMRGIWVRMTGKEGDEMRKRVAELKQRIKQSVASGMIGRDLTKIGLGEWA</sequence>
<keyword evidence="8" id="KW-0805">Transcription regulation</keyword>